<reference evidence="1" key="1">
    <citation type="submission" date="2018-02" db="EMBL/GenBank/DDBJ databases">
        <title>Rhizophora mucronata_Transcriptome.</title>
        <authorList>
            <person name="Meera S.P."/>
            <person name="Sreeshan A."/>
            <person name="Augustine A."/>
        </authorList>
    </citation>
    <scope>NUCLEOTIDE SEQUENCE</scope>
    <source>
        <tissue evidence="1">Leaf</tissue>
    </source>
</reference>
<sequence length="66" mass="7731">MYIIQLYKMLKLPCCLSPYLSYLMQITQANCGFFPNLCDMLKISSLGWWQRTSASWAFHLNIHPSL</sequence>
<keyword evidence="1" id="KW-0812">Transmembrane</keyword>
<organism evidence="1">
    <name type="scientific">Rhizophora mucronata</name>
    <name type="common">Asiatic mangrove</name>
    <dbReference type="NCBI Taxonomy" id="61149"/>
    <lineage>
        <taxon>Eukaryota</taxon>
        <taxon>Viridiplantae</taxon>
        <taxon>Streptophyta</taxon>
        <taxon>Embryophyta</taxon>
        <taxon>Tracheophyta</taxon>
        <taxon>Spermatophyta</taxon>
        <taxon>Magnoliopsida</taxon>
        <taxon>eudicotyledons</taxon>
        <taxon>Gunneridae</taxon>
        <taxon>Pentapetalae</taxon>
        <taxon>rosids</taxon>
        <taxon>fabids</taxon>
        <taxon>Malpighiales</taxon>
        <taxon>Rhizophoraceae</taxon>
        <taxon>Rhizophora</taxon>
    </lineage>
</organism>
<protein>
    <submittedName>
        <fullName evidence="1">Transmembrane E3 ubiquitin-protein ligase 1-like</fullName>
    </submittedName>
</protein>
<keyword evidence="1" id="KW-0472">Membrane</keyword>
<name>A0A2P2KWZ6_RHIMU</name>
<dbReference type="AlphaFoldDB" id="A0A2P2KWZ6"/>
<accession>A0A2P2KWZ6</accession>
<dbReference type="EMBL" id="GGEC01029767">
    <property type="protein sequence ID" value="MBX10251.1"/>
    <property type="molecule type" value="Transcribed_RNA"/>
</dbReference>
<evidence type="ECO:0000313" key="1">
    <source>
        <dbReference type="EMBL" id="MBX10251.1"/>
    </source>
</evidence>
<proteinExistence type="predicted"/>